<dbReference type="InterPro" id="IPR013762">
    <property type="entry name" value="Integrase-like_cat_sf"/>
</dbReference>
<feature type="domain" description="Tyr recombinase" evidence="5">
    <location>
        <begin position="187"/>
        <end position="404"/>
    </location>
</feature>
<keyword evidence="4" id="KW-0233">DNA recombination</keyword>
<dbReference type="Pfam" id="PF00589">
    <property type="entry name" value="Phage_integrase"/>
    <property type="match status" value="1"/>
</dbReference>
<dbReference type="Gene3D" id="1.10.443.10">
    <property type="entry name" value="Intergrase catalytic core"/>
    <property type="match status" value="1"/>
</dbReference>
<evidence type="ECO:0000313" key="7">
    <source>
        <dbReference type="Proteomes" id="UP000184339"/>
    </source>
</evidence>
<organism evidence="6 7">
    <name type="scientific">Duganella sacchari</name>
    <dbReference type="NCBI Taxonomy" id="551987"/>
    <lineage>
        <taxon>Bacteria</taxon>
        <taxon>Pseudomonadati</taxon>
        <taxon>Pseudomonadota</taxon>
        <taxon>Betaproteobacteria</taxon>
        <taxon>Burkholderiales</taxon>
        <taxon>Oxalobacteraceae</taxon>
        <taxon>Telluria group</taxon>
        <taxon>Duganella</taxon>
    </lineage>
</organism>
<accession>A0A1M7R9L6</accession>
<dbReference type="EMBL" id="FRCX01000015">
    <property type="protein sequence ID" value="SHN43017.1"/>
    <property type="molecule type" value="Genomic_DNA"/>
</dbReference>
<dbReference type="GO" id="GO:0006310">
    <property type="term" value="P:DNA recombination"/>
    <property type="evidence" value="ECO:0007669"/>
    <property type="project" value="UniProtKB-KW"/>
</dbReference>
<dbReference type="CDD" id="cd00397">
    <property type="entry name" value="DNA_BRE_C"/>
    <property type="match status" value="1"/>
</dbReference>
<evidence type="ECO:0000256" key="3">
    <source>
        <dbReference type="ARBA" id="ARBA00023125"/>
    </source>
</evidence>
<dbReference type="InterPro" id="IPR011010">
    <property type="entry name" value="DNA_brk_join_enz"/>
</dbReference>
<dbReference type="SUPFAM" id="SSF56349">
    <property type="entry name" value="DNA breaking-rejoining enzymes"/>
    <property type="match status" value="1"/>
</dbReference>
<keyword evidence="7" id="KW-1185">Reference proteome</keyword>
<dbReference type="GO" id="GO:0015074">
    <property type="term" value="P:DNA integration"/>
    <property type="evidence" value="ECO:0007669"/>
    <property type="project" value="UniProtKB-KW"/>
</dbReference>
<evidence type="ECO:0000256" key="4">
    <source>
        <dbReference type="ARBA" id="ARBA00023172"/>
    </source>
</evidence>
<dbReference type="GO" id="GO:0003677">
    <property type="term" value="F:DNA binding"/>
    <property type="evidence" value="ECO:0007669"/>
    <property type="project" value="UniProtKB-KW"/>
</dbReference>
<dbReference type="InterPro" id="IPR002104">
    <property type="entry name" value="Integrase_catalytic"/>
</dbReference>
<keyword evidence="3" id="KW-0238">DNA-binding</keyword>
<dbReference type="PANTHER" id="PTHR30349">
    <property type="entry name" value="PHAGE INTEGRASE-RELATED"/>
    <property type="match status" value="1"/>
</dbReference>
<dbReference type="Proteomes" id="UP000184339">
    <property type="component" value="Unassembled WGS sequence"/>
</dbReference>
<evidence type="ECO:0000313" key="6">
    <source>
        <dbReference type="EMBL" id="SHN43017.1"/>
    </source>
</evidence>
<proteinExistence type="inferred from homology"/>
<dbReference type="PANTHER" id="PTHR30349:SF41">
    <property type="entry name" value="INTEGRASE_RECOMBINASE PROTEIN MJ0367-RELATED"/>
    <property type="match status" value="1"/>
</dbReference>
<dbReference type="OrthoDB" id="8533280at2"/>
<dbReference type="STRING" id="551987.SAMN05192549_115153"/>
<evidence type="ECO:0000259" key="5">
    <source>
        <dbReference type="PROSITE" id="PS51898"/>
    </source>
</evidence>
<dbReference type="AlphaFoldDB" id="A0A1M7R9L6"/>
<sequence>MKNNHQLFRVINDVELPSHLNPHTKTITKDIKTLLAFLWPDGSPCVPIELFLLEKSYEVTVRSYDGGSLKVWASHLSHLARYCFNNSIQFQDLDDNSFKNFAIYHLGNQEISKFGFPSRSNNTNRAVIRSCISFLQWLQTTLFIDRVIVGSRELSPQIRLIKKEKRGRGLEKKTILEYPYAPSPDTPEPKGPMPGTIRNKLWDIALESRNHTFRECYLQARREQILSLLEATGCRPGELAMMAIDENPQPVKMGAVFLRTEKRRRKIDPLRRIPVSLEVCITLERYLMVERADLIAELKFDGHTPNDRYVFLTADKGLPISPSAMNKDFTRMVKRAGITQRACMSMFRHRFITIQVALHLQDYLASHNVTTTNQILILDKISILTRVAAITGHSNPESLLPYIDLAWEYLGAFRPIDGARELVSLLNESAGYIRTLGKAAGKTAHMTKTAIVESTVNELRALERRIRKLIDPPKCGPDTST</sequence>
<dbReference type="RefSeq" id="WP_084560355.1">
    <property type="nucleotide sequence ID" value="NZ_FRCX01000015.1"/>
</dbReference>
<evidence type="ECO:0000256" key="1">
    <source>
        <dbReference type="ARBA" id="ARBA00008857"/>
    </source>
</evidence>
<name>A0A1M7R9L6_9BURK</name>
<keyword evidence="2" id="KW-0229">DNA integration</keyword>
<dbReference type="InterPro" id="IPR050090">
    <property type="entry name" value="Tyrosine_recombinase_XerCD"/>
</dbReference>
<reference evidence="7" key="1">
    <citation type="submission" date="2016-11" db="EMBL/GenBank/DDBJ databases">
        <authorList>
            <person name="Varghese N."/>
            <person name="Submissions S."/>
        </authorList>
    </citation>
    <scope>NUCLEOTIDE SEQUENCE [LARGE SCALE GENOMIC DNA]</scope>
    <source>
        <strain evidence="7">Sac-22</strain>
    </source>
</reference>
<comment type="similarity">
    <text evidence="1">Belongs to the 'phage' integrase family.</text>
</comment>
<protein>
    <submittedName>
        <fullName evidence="6">Site-specific recombinase XerD</fullName>
    </submittedName>
</protein>
<dbReference type="PROSITE" id="PS51898">
    <property type="entry name" value="TYR_RECOMBINASE"/>
    <property type="match status" value="1"/>
</dbReference>
<gene>
    <name evidence="6" type="ORF">SAMN05192549_115153</name>
</gene>
<evidence type="ECO:0000256" key="2">
    <source>
        <dbReference type="ARBA" id="ARBA00022908"/>
    </source>
</evidence>